<accession>A0ABN8ZE46</accession>
<organism evidence="2 3">
    <name type="scientific">Rangifer tarandus platyrhynchus</name>
    <name type="common">Svalbard reindeer</name>
    <dbReference type="NCBI Taxonomy" id="3082113"/>
    <lineage>
        <taxon>Eukaryota</taxon>
        <taxon>Metazoa</taxon>
        <taxon>Chordata</taxon>
        <taxon>Craniata</taxon>
        <taxon>Vertebrata</taxon>
        <taxon>Euteleostomi</taxon>
        <taxon>Mammalia</taxon>
        <taxon>Eutheria</taxon>
        <taxon>Laurasiatheria</taxon>
        <taxon>Artiodactyla</taxon>
        <taxon>Ruminantia</taxon>
        <taxon>Pecora</taxon>
        <taxon>Cervidae</taxon>
        <taxon>Odocoileinae</taxon>
        <taxon>Rangifer</taxon>
    </lineage>
</organism>
<dbReference type="EMBL" id="OX459967">
    <property type="protein sequence ID" value="CAI9171740.1"/>
    <property type="molecule type" value="Genomic_DNA"/>
</dbReference>
<protein>
    <submittedName>
        <fullName evidence="2">Uncharacterized protein</fullName>
    </submittedName>
</protein>
<name>A0ABN8ZE46_RANTA</name>
<feature type="region of interest" description="Disordered" evidence="1">
    <location>
        <begin position="66"/>
        <end position="108"/>
    </location>
</feature>
<feature type="compositionally biased region" description="Polar residues" evidence="1">
    <location>
        <begin position="68"/>
        <end position="79"/>
    </location>
</feature>
<evidence type="ECO:0000313" key="3">
    <source>
        <dbReference type="Proteomes" id="UP001176941"/>
    </source>
</evidence>
<proteinExistence type="predicted"/>
<gene>
    <name evidence="2" type="ORF">MRATA1EN1_LOCUS20702</name>
</gene>
<reference evidence="2" key="1">
    <citation type="submission" date="2023-04" db="EMBL/GenBank/DDBJ databases">
        <authorList>
            <consortium name="ELIXIR-Norway"/>
        </authorList>
    </citation>
    <scope>NUCLEOTIDE SEQUENCE [LARGE SCALE GENOMIC DNA]</scope>
</reference>
<dbReference type="Proteomes" id="UP001176941">
    <property type="component" value="Chromosome 31"/>
</dbReference>
<evidence type="ECO:0000313" key="2">
    <source>
        <dbReference type="EMBL" id="CAI9171740.1"/>
    </source>
</evidence>
<keyword evidence="3" id="KW-1185">Reference proteome</keyword>
<evidence type="ECO:0000256" key="1">
    <source>
        <dbReference type="SAM" id="MobiDB-lite"/>
    </source>
</evidence>
<sequence>MMGFYQVKCQVLKGYRTLLSSSLYPLTHHSGYLYSVESYPKIQQLRTMNLQFLQIRPRSGSVPLMRFPSSQKLQSNESFTGAGGRKGASTSKKAVSRGGWQEPSVPHM</sequence>